<proteinExistence type="predicted"/>
<comment type="caution">
    <text evidence="1">The sequence shown here is derived from an EMBL/GenBank/DDBJ whole genome shotgun (WGS) entry which is preliminary data.</text>
</comment>
<reference evidence="1" key="1">
    <citation type="submission" date="2021-01" db="EMBL/GenBank/DDBJ databases">
        <authorList>
            <consortium name="Genoscope - CEA"/>
            <person name="William W."/>
        </authorList>
    </citation>
    <scope>NUCLEOTIDE SEQUENCE</scope>
</reference>
<protein>
    <submittedName>
        <fullName evidence="1">Uncharacterized protein</fullName>
    </submittedName>
</protein>
<dbReference type="Proteomes" id="UP000689195">
    <property type="component" value="Unassembled WGS sequence"/>
</dbReference>
<keyword evidence="2" id="KW-1185">Reference proteome</keyword>
<name>A0A8S1XMU5_9CILI</name>
<evidence type="ECO:0000313" key="1">
    <source>
        <dbReference type="EMBL" id="CAD8202068.1"/>
    </source>
</evidence>
<organism evidence="1 2">
    <name type="scientific">Paramecium pentaurelia</name>
    <dbReference type="NCBI Taxonomy" id="43138"/>
    <lineage>
        <taxon>Eukaryota</taxon>
        <taxon>Sar</taxon>
        <taxon>Alveolata</taxon>
        <taxon>Ciliophora</taxon>
        <taxon>Intramacronucleata</taxon>
        <taxon>Oligohymenophorea</taxon>
        <taxon>Peniculida</taxon>
        <taxon>Parameciidae</taxon>
        <taxon>Paramecium</taxon>
    </lineage>
</organism>
<dbReference type="OrthoDB" id="8954335at2759"/>
<accession>A0A8S1XMU5</accession>
<gene>
    <name evidence="1" type="ORF">PPENT_87.1.T1300024</name>
</gene>
<dbReference type="AlphaFoldDB" id="A0A8S1XMU5"/>
<evidence type="ECO:0000313" key="2">
    <source>
        <dbReference type="Proteomes" id="UP000689195"/>
    </source>
</evidence>
<dbReference type="EMBL" id="CAJJDO010000130">
    <property type="protein sequence ID" value="CAD8202068.1"/>
    <property type="molecule type" value="Genomic_DNA"/>
</dbReference>
<sequence length="158" mass="18871">MKSKLKGTKYGIFLLKLEKLLEIPPQRLRNILEIEKYKLEDWANSQVNQKNFQFKDKIKNDRLLNLVKSCQKLKVKQNNVTFYKHPMIQQRDLKDQSILKTLVVIGETGVEKSTMINFFNNYYIGVQHVDPFRFIIVDEEQIQQLYKKIGWQFCSKNN</sequence>